<dbReference type="Pfam" id="PF13338">
    <property type="entry name" value="AbiEi_4"/>
    <property type="match status" value="1"/>
</dbReference>
<feature type="domain" description="AbiEi antitoxin N-terminal" evidence="1">
    <location>
        <begin position="18"/>
        <end position="64"/>
    </location>
</feature>
<organism evidence="2 3">
    <name type="scientific">Vineibacter terrae</name>
    <dbReference type="NCBI Taxonomy" id="2586908"/>
    <lineage>
        <taxon>Bacteria</taxon>
        <taxon>Pseudomonadati</taxon>
        <taxon>Pseudomonadota</taxon>
        <taxon>Alphaproteobacteria</taxon>
        <taxon>Hyphomicrobiales</taxon>
        <taxon>Vineibacter</taxon>
    </lineage>
</organism>
<dbReference type="InterPro" id="IPR025159">
    <property type="entry name" value="AbiEi_N"/>
</dbReference>
<dbReference type="AlphaFoldDB" id="A0A5C8P7F1"/>
<reference evidence="2 3" key="1">
    <citation type="submission" date="2019-06" db="EMBL/GenBank/DDBJ databases">
        <title>New taxonomy in bacterial strain CC-CFT640, isolated from vineyard.</title>
        <authorList>
            <person name="Lin S.-Y."/>
            <person name="Tsai C.-F."/>
            <person name="Young C.-C."/>
        </authorList>
    </citation>
    <scope>NUCLEOTIDE SEQUENCE [LARGE SCALE GENOMIC DNA]</scope>
    <source>
        <strain evidence="2 3">CC-CFT640</strain>
    </source>
</reference>
<gene>
    <name evidence="2" type="ORF">FHP25_40235</name>
</gene>
<evidence type="ECO:0000313" key="3">
    <source>
        <dbReference type="Proteomes" id="UP000321638"/>
    </source>
</evidence>
<accession>A0A5C8P7F1</accession>
<name>A0A5C8P7F1_9HYPH</name>
<dbReference type="EMBL" id="VDUZ01000103">
    <property type="protein sequence ID" value="TXL69141.1"/>
    <property type="molecule type" value="Genomic_DNA"/>
</dbReference>
<comment type="caution">
    <text evidence="2">The sequence shown here is derived from an EMBL/GenBank/DDBJ whole genome shotgun (WGS) entry which is preliminary data.</text>
</comment>
<dbReference type="Proteomes" id="UP000321638">
    <property type="component" value="Unassembled WGS sequence"/>
</dbReference>
<evidence type="ECO:0000259" key="1">
    <source>
        <dbReference type="Pfam" id="PF13338"/>
    </source>
</evidence>
<sequence>MRKVPRRPLTVAEKVEARVARRKGDVFLRADFADLGSYDRIGLVLGQLVRKGSLLRVGQGVYTRAAPSIIDGKPVPVKGIGSLMSEALDRLGIKTRPTRLERAYNSGQTTQVPTGRLIGVNRRVRRKLGYNGMTVSFERV</sequence>
<proteinExistence type="predicted"/>
<dbReference type="OrthoDB" id="583588at2"/>
<evidence type="ECO:0000313" key="2">
    <source>
        <dbReference type="EMBL" id="TXL69141.1"/>
    </source>
</evidence>
<protein>
    <submittedName>
        <fullName evidence="2">Type IV toxin-antitoxin system AbiEi family antitoxin domain-containing protein</fullName>
    </submittedName>
</protein>
<keyword evidence="3" id="KW-1185">Reference proteome</keyword>